<dbReference type="InterPro" id="IPR058248">
    <property type="entry name" value="Lxx211020-like"/>
</dbReference>
<dbReference type="InterPro" id="IPR036182">
    <property type="entry name" value="PCuAC_sf"/>
</dbReference>
<dbReference type="SUPFAM" id="SSF110087">
    <property type="entry name" value="DR1885-like metal-binding protein"/>
    <property type="match status" value="1"/>
</dbReference>
<dbReference type="Proteomes" id="UP000572051">
    <property type="component" value="Unassembled WGS sequence"/>
</dbReference>
<dbReference type="Pfam" id="PF04314">
    <property type="entry name" value="PCuAC"/>
    <property type="match status" value="1"/>
</dbReference>
<feature type="region of interest" description="Disordered" evidence="1">
    <location>
        <begin position="170"/>
        <end position="200"/>
    </location>
</feature>
<feature type="chain" id="PRO_5039349042" description="Copper chaperone PCu(A)C" evidence="2">
    <location>
        <begin position="24"/>
        <end position="200"/>
    </location>
</feature>
<keyword evidence="2" id="KW-0732">Signal</keyword>
<protein>
    <recommendedName>
        <fullName evidence="5">Copper chaperone PCu(A)C</fullName>
    </recommendedName>
</protein>
<dbReference type="PROSITE" id="PS51257">
    <property type="entry name" value="PROKAR_LIPOPROTEIN"/>
    <property type="match status" value="1"/>
</dbReference>
<evidence type="ECO:0000313" key="3">
    <source>
        <dbReference type="EMBL" id="NYJ36681.1"/>
    </source>
</evidence>
<reference evidence="3 4" key="1">
    <citation type="submission" date="2020-07" db="EMBL/GenBank/DDBJ databases">
        <title>Sequencing the genomes of 1000 actinobacteria strains.</title>
        <authorList>
            <person name="Klenk H.-P."/>
        </authorList>
    </citation>
    <scope>NUCLEOTIDE SEQUENCE [LARGE SCALE GENOMIC DNA]</scope>
    <source>
        <strain evidence="3 4">DSM 44442</strain>
    </source>
</reference>
<name>A0A7Z0ES23_9ACTN</name>
<gene>
    <name evidence="3" type="ORF">HNR10_004562</name>
</gene>
<organism evidence="3 4">
    <name type="scientific">Nocardiopsis aegyptia</name>
    <dbReference type="NCBI Taxonomy" id="220378"/>
    <lineage>
        <taxon>Bacteria</taxon>
        <taxon>Bacillati</taxon>
        <taxon>Actinomycetota</taxon>
        <taxon>Actinomycetes</taxon>
        <taxon>Streptosporangiales</taxon>
        <taxon>Nocardiopsidaceae</taxon>
        <taxon>Nocardiopsis</taxon>
    </lineage>
</organism>
<evidence type="ECO:0000313" key="4">
    <source>
        <dbReference type="Proteomes" id="UP000572051"/>
    </source>
</evidence>
<feature type="signal peptide" evidence="2">
    <location>
        <begin position="1"/>
        <end position="23"/>
    </location>
</feature>
<dbReference type="PANTHER" id="PTHR36302">
    <property type="entry name" value="BLR7088 PROTEIN"/>
    <property type="match status" value="1"/>
</dbReference>
<evidence type="ECO:0000256" key="1">
    <source>
        <dbReference type="SAM" id="MobiDB-lite"/>
    </source>
</evidence>
<dbReference type="InterPro" id="IPR007410">
    <property type="entry name" value="LpqE-like"/>
</dbReference>
<feature type="compositionally biased region" description="Acidic residues" evidence="1">
    <location>
        <begin position="173"/>
        <end position="185"/>
    </location>
</feature>
<proteinExistence type="predicted"/>
<comment type="caution">
    <text evidence="3">The sequence shown here is derived from an EMBL/GenBank/DDBJ whole genome shotgun (WGS) entry which is preliminary data.</text>
</comment>
<evidence type="ECO:0000256" key="2">
    <source>
        <dbReference type="SAM" id="SignalP"/>
    </source>
</evidence>
<dbReference type="Gene3D" id="2.60.40.1890">
    <property type="entry name" value="PCu(A)C copper chaperone"/>
    <property type="match status" value="1"/>
</dbReference>
<sequence>MNPTRTAGAAALFSLVLALSACGGADRPEEQAGAAAEDGAAEEATAADGFEITDPWIKAATVDDGMTAVFGEITNGSDADVTIVSAAHEAAGMVELHEGVTDGAETTMREVEGGFPIPAGGSRVLEAGGDHIMLMDLNTDLEPGTESTVTVEFDDGSTAEFTAQVKEFAGANEEYDGGGDEEEYEEGHGDHEGEHTEDEG</sequence>
<keyword evidence="4" id="KW-1185">Reference proteome</keyword>
<dbReference type="AlphaFoldDB" id="A0A7Z0ES23"/>
<dbReference type="EMBL" id="JACCFS010000001">
    <property type="protein sequence ID" value="NYJ36681.1"/>
    <property type="molecule type" value="Genomic_DNA"/>
</dbReference>
<accession>A0A7Z0ES23</accession>
<dbReference type="PANTHER" id="PTHR36302:SF1">
    <property type="entry name" value="COPPER CHAPERONE PCU(A)C"/>
    <property type="match status" value="1"/>
</dbReference>
<evidence type="ECO:0008006" key="5">
    <source>
        <dbReference type="Google" id="ProtNLM"/>
    </source>
</evidence>
<dbReference type="RefSeq" id="WP_179826757.1">
    <property type="nucleotide sequence ID" value="NZ_JACCFS010000001.1"/>
</dbReference>